<evidence type="ECO:0000313" key="1">
    <source>
        <dbReference type="EMBL" id="MDC7226892.1"/>
    </source>
</evidence>
<accession>A0AAJ1MJT0</accession>
<name>A0AAJ1MJT0_9SPIO</name>
<dbReference type="Proteomes" id="UP001221217">
    <property type="component" value="Unassembled WGS sequence"/>
</dbReference>
<dbReference type="EMBL" id="JAQQAL010000019">
    <property type="protein sequence ID" value="MDC7226892.1"/>
    <property type="molecule type" value="Genomic_DNA"/>
</dbReference>
<proteinExistence type="predicted"/>
<dbReference type="AlphaFoldDB" id="A0AAJ1MJT0"/>
<comment type="caution">
    <text evidence="1">The sequence shown here is derived from an EMBL/GenBank/DDBJ whole genome shotgun (WGS) entry which is preliminary data.</text>
</comment>
<sequence length="76" mass="9096">MNTRTTLTATFRALDTEGKEYLVEEYTVYTEVFSRNKTYWETLDKLYFTDSAMARYNEKDNTFTVYDSRHVLKRVG</sequence>
<gene>
    <name evidence="1" type="ORF">PQJ61_09025</name>
</gene>
<protein>
    <submittedName>
        <fullName evidence="1">Uncharacterized protein</fullName>
    </submittedName>
</protein>
<organism evidence="1 2">
    <name type="scientific">Candidatus Thalassospirochaeta sargassi</name>
    <dbReference type="NCBI Taxonomy" id="3119039"/>
    <lineage>
        <taxon>Bacteria</taxon>
        <taxon>Pseudomonadati</taxon>
        <taxon>Spirochaetota</taxon>
        <taxon>Spirochaetia</taxon>
        <taxon>Spirochaetales</taxon>
        <taxon>Spirochaetaceae</taxon>
        <taxon>Candidatus Thalassospirochaeta</taxon>
    </lineage>
</organism>
<reference evidence="1 2" key="1">
    <citation type="submission" date="2022-12" db="EMBL/GenBank/DDBJ databases">
        <title>Metagenome assembled genome from gulf of manar.</title>
        <authorList>
            <person name="Kohli P."/>
            <person name="Pk S."/>
            <person name="Venkata Ramana C."/>
            <person name="Sasikala C."/>
        </authorList>
    </citation>
    <scope>NUCLEOTIDE SEQUENCE [LARGE SCALE GENOMIC DNA]</scope>
    <source>
        <strain evidence="1">JB008</strain>
    </source>
</reference>
<evidence type="ECO:0000313" key="2">
    <source>
        <dbReference type="Proteomes" id="UP001221217"/>
    </source>
</evidence>